<sequence>MLDISTGKIVRVIALTREYGPDSPYLRDYISGLNEDEQISLVACMWIGRESFSADEIDEALETARQERTAPTEDYLAGMPELASFLEDGMDALGINVADEEDRLRERG</sequence>
<keyword evidence="2" id="KW-1185">Reference proteome</keyword>
<organism evidence="1 2">
    <name type="scientific">Tropicimonas sediminicola</name>
    <dbReference type="NCBI Taxonomy" id="1031541"/>
    <lineage>
        <taxon>Bacteria</taxon>
        <taxon>Pseudomonadati</taxon>
        <taxon>Pseudomonadota</taxon>
        <taxon>Alphaproteobacteria</taxon>
        <taxon>Rhodobacterales</taxon>
        <taxon>Roseobacteraceae</taxon>
        <taxon>Tropicimonas</taxon>
    </lineage>
</organism>
<dbReference type="OrthoDB" id="5641374at2"/>
<proteinExistence type="predicted"/>
<accession>A0A239IKA6</accession>
<dbReference type="Pfam" id="PF12616">
    <property type="entry name" value="DUF3775"/>
    <property type="match status" value="1"/>
</dbReference>
<dbReference type="AlphaFoldDB" id="A0A239IKA6"/>
<protein>
    <recommendedName>
        <fullName evidence="3">DUF3775 domain-containing protein</fullName>
    </recommendedName>
</protein>
<dbReference type="RefSeq" id="WP_089233487.1">
    <property type="nucleotide sequence ID" value="NZ_FZOY01000004.1"/>
</dbReference>
<evidence type="ECO:0000313" key="2">
    <source>
        <dbReference type="Proteomes" id="UP000198426"/>
    </source>
</evidence>
<dbReference type="EMBL" id="FZOY01000004">
    <property type="protein sequence ID" value="SNS93668.1"/>
    <property type="molecule type" value="Genomic_DNA"/>
</dbReference>
<reference evidence="1 2" key="1">
    <citation type="submission" date="2017-06" db="EMBL/GenBank/DDBJ databases">
        <authorList>
            <person name="Kim H.J."/>
            <person name="Triplett B.A."/>
        </authorList>
    </citation>
    <scope>NUCLEOTIDE SEQUENCE [LARGE SCALE GENOMIC DNA]</scope>
    <source>
        <strain evidence="1 2">DSM 29339</strain>
    </source>
</reference>
<evidence type="ECO:0000313" key="1">
    <source>
        <dbReference type="EMBL" id="SNS93668.1"/>
    </source>
</evidence>
<dbReference type="Proteomes" id="UP000198426">
    <property type="component" value="Unassembled WGS sequence"/>
</dbReference>
<gene>
    <name evidence="1" type="ORF">SAMN05421757_104419</name>
</gene>
<evidence type="ECO:0008006" key="3">
    <source>
        <dbReference type="Google" id="ProtNLM"/>
    </source>
</evidence>
<dbReference type="InterPro" id="IPR022254">
    <property type="entry name" value="DUF3775"/>
</dbReference>
<name>A0A239IKA6_9RHOB</name>